<name>A0A364Y7I7_9BACT</name>
<dbReference type="OrthoDB" id="8445243at2"/>
<dbReference type="InterPro" id="IPR032710">
    <property type="entry name" value="NTF2-like_dom_sf"/>
</dbReference>
<accession>A0A364Y7I7</accession>
<dbReference type="AlphaFoldDB" id="A0A364Y7I7"/>
<reference evidence="1 2" key="1">
    <citation type="submission" date="2018-06" db="EMBL/GenBank/DDBJ databases">
        <title>Chryseolinea flavus sp. nov., a member of the phylum Bacteroidetes isolated from soil.</title>
        <authorList>
            <person name="Li Y."/>
            <person name="Wang J."/>
        </authorList>
    </citation>
    <scope>NUCLEOTIDE SEQUENCE [LARGE SCALE GENOMIC DNA]</scope>
    <source>
        <strain evidence="1 2">SDU1-6</strain>
    </source>
</reference>
<keyword evidence="2" id="KW-1185">Reference proteome</keyword>
<dbReference type="Pfam" id="PF12893">
    <property type="entry name" value="Lumazine_bd_2"/>
    <property type="match status" value="1"/>
</dbReference>
<gene>
    <name evidence="1" type="ORF">DQQ10_01780</name>
</gene>
<dbReference type="RefSeq" id="WP_112745078.1">
    <property type="nucleotide sequence ID" value="NZ_QMFY01000001.1"/>
</dbReference>
<dbReference type="EMBL" id="QMFY01000001">
    <property type="protein sequence ID" value="RAW02863.1"/>
    <property type="molecule type" value="Genomic_DNA"/>
</dbReference>
<evidence type="ECO:0008006" key="3">
    <source>
        <dbReference type="Google" id="ProtNLM"/>
    </source>
</evidence>
<evidence type="ECO:0000313" key="2">
    <source>
        <dbReference type="Proteomes" id="UP000251889"/>
    </source>
</evidence>
<dbReference type="InterPro" id="IPR039437">
    <property type="entry name" value="FrzH/put_lumazine-bd"/>
</dbReference>
<dbReference type="Proteomes" id="UP000251889">
    <property type="component" value="Unassembled WGS sequence"/>
</dbReference>
<proteinExistence type="predicted"/>
<organism evidence="1 2">
    <name type="scientific">Pseudochryseolinea flava</name>
    <dbReference type="NCBI Taxonomy" id="2059302"/>
    <lineage>
        <taxon>Bacteria</taxon>
        <taxon>Pseudomonadati</taxon>
        <taxon>Bacteroidota</taxon>
        <taxon>Cytophagia</taxon>
        <taxon>Cytophagales</taxon>
        <taxon>Fulvivirgaceae</taxon>
        <taxon>Pseudochryseolinea</taxon>
    </lineage>
</organism>
<evidence type="ECO:0000313" key="1">
    <source>
        <dbReference type="EMBL" id="RAW02863.1"/>
    </source>
</evidence>
<sequence length="121" mass="13613">MNTTEQVKDAIATFVKAGDTNDVSLLEHILHPQFHNVQDGFFNEHGIFIFSKEDYKALVGSKRFGGAPRTIQFDSVNIDGNLAYATVQLESSRLKFNSTINLCHTNGQWKVIHNIPRIVPK</sequence>
<dbReference type="SUPFAM" id="SSF54427">
    <property type="entry name" value="NTF2-like"/>
    <property type="match status" value="1"/>
</dbReference>
<protein>
    <recommendedName>
        <fullName evidence="3">Nuclear transport factor 2 family protein</fullName>
    </recommendedName>
</protein>
<comment type="caution">
    <text evidence="1">The sequence shown here is derived from an EMBL/GenBank/DDBJ whole genome shotgun (WGS) entry which is preliminary data.</text>
</comment>
<dbReference type="Gene3D" id="3.10.450.50">
    <property type="match status" value="1"/>
</dbReference>